<dbReference type="SUPFAM" id="SSF53850">
    <property type="entry name" value="Periplasmic binding protein-like II"/>
    <property type="match status" value="1"/>
</dbReference>
<name>A0A1S7UAK8_9HYPH</name>
<dbReference type="GO" id="GO:0043565">
    <property type="term" value="F:sequence-specific DNA binding"/>
    <property type="evidence" value="ECO:0007669"/>
    <property type="project" value="TreeGrafter"/>
</dbReference>
<dbReference type="PANTHER" id="PTHR30427:SF1">
    <property type="entry name" value="TRANSCRIPTIONAL ACTIVATOR PROTEIN LYSR"/>
    <property type="match status" value="1"/>
</dbReference>
<dbReference type="PANTHER" id="PTHR30427">
    <property type="entry name" value="TRANSCRIPTIONAL ACTIVATOR PROTEIN LYSR"/>
    <property type="match status" value="1"/>
</dbReference>
<dbReference type="Gene3D" id="1.10.10.10">
    <property type="entry name" value="Winged helix-like DNA-binding domain superfamily/Winged helix DNA-binding domain"/>
    <property type="match status" value="1"/>
</dbReference>
<dbReference type="EMBL" id="FCNP01000050">
    <property type="protein sequence ID" value="CVI63927.1"/>
    <property type="molecule type" value="Genomic_DNA"/>
</dbReference>
<evidence type="ECO:0000256" key="1">
    <source>
        <dbReference type="ARBA" id="ARBA00009437"/>
    </source>
</evidence>
<dbReference type="Pfam" id="PF00126">
    <property type="entry name" value="HTH_1"/>
    <property type="match status" value="1"/>
</dbReference>
<accession>A0A1S7UAK8</accession>
<dbReference type="PRINTS" id="PR00039">
    <property type="entry name" value="HTHLYSR"/>
</dbReference>
<keyword evidence="5" id="KW-0804">Transcription</keyword>
<evidence type="ECO:0000256" key="2">
    <source>
        <dbReference type="ARBA" id="ARBA00023015"/>
    </source>
</evidence>
<dbReference type="GO" id="GO:0003700">
    <property type="term" value="F:DNA-binding transcription factor activity"/>
    <property type="evidence" value="ECO:0007669"/>
    <property type="project" value="InterPro"/>
</dbReference>
<keyword evidence="3" id="KW-0238">DNA-binding</keyword>
<organism evidence="7 8">
    <name type="scientific">Agrobacterium deltaense NCPPB 1641</name>
    <dbReference type="NCBI Taxonomy" id="1183425"/>
    <lineage>
        <taxon>Bacteria</taxon>
        <taxon>Pseudomonadati</taxon>
        <taxon>Pseudomonadota</taxon>
        <taxon>Alphaproteobacteria</taxon>
        <taxon>Hyphomicrobiales</taxon>
        <taxon>Rhizobiaceae</taxon>
        <taxon>Rhizobium/Agrobacterium group</taxon>
        <taxon>Agrobacterium</taxon>
    </lineage>
</organism>
<dbReference type="InterPro" id="IPR036390">
    <property type="entry name" value="WH_DNA-bd_sf"/>
</dbReference>
<dbReference type="Gene3D" id="3.40.190.10">
    <property type="entry name" value="Periplasmic binding protein-like II"/>
    <property type="match status" value="2"/>
</dbReference>
<evidence type="ECO:0000259" key="6">
    <source>
        <dbReference type="PROSITE" id="PS50931"/>
    </source>
</evidence>
<dbReference type="Pfam" id="PF03466">
    <property type="entry name" value="LysR_substrate"/>
    <property type="match status" value="1"/>
</dbReference>
<sequence length="319" mass="34358">MNLRQVEAFRAVMLTGQMTAAAELMLVTQPAVSRLIKDFEHAVGLHLFERRGNHIIPTQEAKTLWKEVDRAFVGLHHIANLAADIGRQAAGTLRIAAMPALANGLLPRFLAEFLHDKPNLQASLTGLPSTMVMEAVASGRADIGYADGPSDRPGFLLETRSLAAIVAIPMGHRLAALERITPQDLAGERIIKQETGTLFAMRVEVAIGGIQRRPSLEVSLSHTALSLVRAGAGIAIIDPAAAIEFKDRIVLRPFSTFIDAGFLEVRSANGVPSTVVDRFASEFWSFHDDLMIRNGLMGSDDAGVEGDAIVKPTDANDGK</sequence>
<comment type="caution">
    <text evidence="7">The sequence shown here is derived from an EMBL/GenBank/DDBJ whole genome shotgun (WGS) entry which is preliminary data.</text>
</comment>
<dbReference type="Proteomes" id="UP000192140">
    <property type="component" value="Unassembled WGS sequence"/>
</dbReference>
<dbReference type="AlphaFoldDB" id="A0A1S7UAK8"/>
<comment type="similarity">
    <text evidence="1">Belongs to the LysR transcriptional regulatory family.</text>
</comment>
<protein>
    <submittedName>
        <fullName evidence="7">Octopine catabolism/uptake operon regulatory protein OccR</fullName>
    </submittedName>
</protein>
<proteinExistence type="inferred from homology"/>
<dbReference type="InterPro" id="IPR000847">
    <property type="entry name" value="LysR_HTH_N"/>
</dbReference>
<reference evidence="7" key="1">
    <citation type="submission" date="2016-01" db="EMBL/GenBank/DDBJ databases">
        <authorList>
            <person name="Regsiter A."/>
            <person name="william w."/>
        </authorList>
    </citation>
    <scope>NUCLEOTIDE SEQUENCE</scope>
    <source>
        <strain evidence="7">NCPPB 1641</strain>
    </source>
</reference>
<dbReference type="PROSITE" id="PS50931">
    <property type="entry name" value="HTH_LYSR"/>
    <property type="match status" value="1"/>
</dbReference>
<evidence type="ECO:0000256" key="5">
    <source>
        <dbReference type="ARBA" id="ARBA00023163"/>
    </source>
</evidence>
<evidence type="ECO:0000313" key="8">
    <source>
        <dbReference type="Proteomes" id="UP000192140"/>
    </source>
</evidence>
<evidence type="ECO:0000313" key="7">
    <source>
        <dbReference type="EMBL" id="CVI63927.1"/>
    </source>
</evidence>
<evidence type="ECO:0000256" key="4">
    <source>
        <dbReference type="ARBA" id="ARBA00023159"/>
    </source>
</evidence>
<keyword evidence="2" id="KW-0805">Transcription regulation</keyword>
<dbReference type="SUPFAM" id="SSF46785">
    <property type="entry name" value="Winged helix' DNA-binding domain"/>
    <property type="match status" value="1"/>
</dbReference>
<gene>
    <name evidence="7" type="primary">occR</name>
    <name evidence="7" type="ORF">AGR7A_pAt30035</name>
</gene>
<dbReference type="GO" id="GO:0010628">
    <property type="term" value="P:positive regulation of gene expression"/>
    <property type="evidence" value="ECO:0007669"/>
    <property type="project" value="TreeGrafter"/>
</dbReference>
<dbReference type="InterPro" id="IPR036388">
    <property type="entry name" value="WH-like_DNA-bd_sf"/>
</dbReference>
<keyword evidence="8" id="KW-1185">Reference proteome</keyword>
<keyword evidence="4" id="KW-0010">Activator</keyword>
<feature type="domain" description="HTH lysR-type" evidence="6">
    <location>
        <begin position="1"/>
        <end position="58"/>
    </location>
</feature>
<evidence type="ECO:0000256" key="3">
    <source>
        <dbReference type="ARBA" id="ARBA00023125"/>
    </source>
</evidence>
<dbReference type="InterPro" id="IPR005119">
    <property type="entry name" value="LysR_subst-bd"/>
</dbReference>